<feature type="region of interest" description="Disordered" evidence="3">
    <location>
        <begin position="1"/>
        <end position="62"/>
    </location>
</feature>
<comment type="subcellular location">
    <subcellularLocation>
        <location evidence="1">Membrane</location>
        <topology evidence="1">Multi-pass membrane protein</topology>
    </subcellularLocation>
</comment>
<feature type="compositionally biased region" description="Basic and acidic residues" evidence="3">
    <location>
        <begin position="23"/>
        <end position="37"/>
    </location>
</feature>
<feature type="non-terminal residue" evidence="5">
    <location>
        <position position="549"/>
    </location>
</feature>
<feature type="transmembrane region" description="Helical" evidence="4">
    <location>
        <begin position="162"/>
        <end position="186"/>
    </location>
</feature>
<dbReference type="Proteomes" id="UP000177622">
    <property type="component" value="Unassembled WGS sequence"/>
</dbReference>
<dbReference type="GeneID" id="34582460"/>
<dbReference type="GO" id="GO:0016020">
    <property type="term" value="C:membrane"/>
    <property type="evidence" value="ECO:0007669"/>
    <property type="project" value="UniProtKB-SubCell"/>
</dbReference>
<dbReference type="SUPFAM" id="SSF103473">
    <property type="entry name" value="MFS general substrate transporter"/>
    <property type="match status" value="1"/>
</dbReference>
<evidence type="ECO:0000256" key="4">
    <source>
        <dbReference type="SAM" id="Phobius"/>
    </source>
</evidence>
<dbReference type="AlphaFoldDB" id="A0A1F5L1T0"/>
<feature type="compositionally biased region" description="Low complexity" evidence="3">
    <location>
        <begin position="488"/>
        <end position="498"/>
    </location>
</feature>
<dbReference type="PANTHER" id="PTHR11360">
    <property type="entry name" value="MONOCARBOXYLATE TRANSPORTER"/>
    <property type="match status" value="1"/>
</dbReference>
<organism evidence="5 6">
    <name type="scientific">Penicillium arizonense</name>
    <dbReference type="NCBI Taxonomy" id="1835702"/>
    <lineage>
        <taxon>Eukaryota</taxon>
        <taxon>Fungi</taxon>
        <taxon>Dikarya</taxon>
        <taxon>Ascomycota</taxon>
        <taxon>Pezizomycotina</taxon>
        <taxon>Eurotiomycetes</taxon>
        <taxon>Eurotiomycetidae</taxon>
        <taxon>Eurotiales</taxon>
        <taxon>Aspergillaceae</taxon>
        <taxon>Penicillium</taxon>
    </lineage>
</organism>
<comment type="similarity">
    <text evidence="2">Belongs to the major facilitator superfamily. Monocarboxylate porter (TC 2.A.1.13) family.</text>
</comment>
<keyword evidence="6" id="KW-1185">Reference proteome</keyword>
<feature type="compositionally biased region" description="Low complexity" evidence="3">
    <location>
        <begin position="446"/>
        <end position="456"/>
    </location>
</feature>
<feature type="transmembrane region" description="Helical" evidence="4">
    <location>
        <begin position="292"/>
        <end position="316"/>
    </location>
</feature>
<keyword evidence="4" id="KW-0812">Transmembrane</keyword>
<feature type="transmembrane region" description="Helical" evidence="4">
    <location>
        <begin position="328"/>
        <end position="347"/>
    </location>
</feature>
<keyword evidence="4" id="KW-0472">Membrane</keyword>
<evidence type="ECO:0008006" key="7">
    <source>
        <dbReference type="Google" id="ProtNLM"/>
    </source>
</evidence>
<evidence type="ECO:0000256" key="2">
    <source>
        <dbReference type="ARBA" id="ARBA00006727"/>
    </source>
</evidence>
<feature type="transmembrane region" description="Helical" evidence="4">
    <location>
        <begin position="385"/>
        <end position="410"/>
    </location>
</feature>
<gene>
    <name evidence="5" type="ORF">PENARI_c084G01178</name>
</gene>
<dbReference type="Gene3D" id="1.20.1250.20">
    <property type="entry name" value="MFS general substrate transporter like domains"/>
    <property type="match status" value="2"/>
</dbReference>
<dbReference type="Pfam" id="PF07690">
    <property type="entry name" value="MFS_1"/>
    <property type="match status" value="1"/>
</dbReference>
<name>A0A1F5L1T0_PENAI</name>
<protein>
    <recommendedName>
        <fullName evidence="7">Major facilitator superfamily (MFS) profile domain-containing protein</fullName>
    </recommendedName>
</protein>
<feature type="transmembrane region" description="Helical" evidence="4">
    <location>
        <begin position="133"/>
        <end position="150"/>
    </location>
</feature>
<sequence>MEQDLGNSRRIAEESADPTSQQQHEDNTIYPHFKGDENGIGSIDVNQENETGPESDGLTRQSTPTTVLARTLFFICMRESGRDPGPPPDGGFKAWSQVALAHLVMCNTWGYINSFGVFQTYYTETLHRPPSDISWIGSVQTFLLFFIGTFSGRATDAGLFKLTWVIGATAEVVSIFLTSLCTQYWQLFLTQGVLQGIGCGLMFCPTMSLVPTYFTKRRALAMGIVATGSATGGLVLPGIVNALLPRVGFAWTMRTLGFITLGSLLPSLLFLQQRLPPRKSGPIVEWVAFKEAPYSLFAIGMFFVFLGLYIGFFYIGSYATNTLHASESTSINLVMVMNAVGIVSRIIPCFCVDMWTGPMNLLVPFSLLSAIIAYAWAGVDSVGGLYAFSVVYGAVTAAVQGIFSVTLTTLTADLKKTGVRIGLRQQQSSQGGAAKTRLPRRKGLRQQQSSQGGAASTRLPRRIGLRQQQSSQGGAAKTRLPRRIGLRQQQSSQGGAASTRLPRRIGLRQQDYPAGWALRYQVCLAGWALRNQGLQTLRDHGCRCHEPSD</sequence>
<dbReference type="RefSeq" id="XP_022482417.1">
    <property type="nucleotide sequence ID" value="XM_022637726.1"/>
</dbReference>
<dbReference type="GO" id="GO:0022857">
    <property type="term" value="F:transmembrane transporter activity"/>
    <property type="evidence" value="ECO:0007669"/>
    <property type="project" value="InterPro"/>
</dbReference>
<accession>A0A1F5L1T0</accession>
<reference evidence="5 6" key="1">
    <citation type="journal article" date="2016" name="Sci. Rep.">
        <title>Penicillium arizonense, a new, genome sequenced fungal species, reveals a high chemical diversity in secreted metabolites.</title>
        <authorList>
            <person name="Grijseels S."/>
            <person name="Nielsen J.C."/>
            <person name="Randelovic M."/>
            <person name="Nielsen J."/>
            <person name="Nielsen K.F."/>
            <person name="Workman M."/>
            <person name="Frisvad J.C."/>
        </authorList>
    </citation>
    <scope>NUCLEOTIDE SEQUENCE [LARGE SCALE GENOMIC DNA]</scope>
    <source>
        <strain evidence="5 6">CBS 141311</strain>
    </source>
</reference>
<feature type="transmembrane region" description="Helical" evidence="4">
    <location>
        <begin position="249"/>
        <end position="271"/>
    </location>
</feature>
<dbReference type="InterPro" id="IPR036259">
    <property type="entry name" value="MFS_trans_sf"/>
</dbReference>
<evidence type="ECO:0000313" key="5">
    <source>
        <dbReference type="EMBL" id="OGE46950.1"/>
    </source>
</evidence>
<dbReference type="PANTHER" id="PTHR11360:SF130">
    <property type="entry name" value="MAJOR FACILITATOR SUPERFAMILY (MFS) PROFILE DOMAIN-CONTAINING PROTEIN-RELATED"/>
    <property type="match status" value="1"/>
</dbReference>
<dbReference type="OrthoDB" id="6499973at2759"/>
<keyword evidence="4" id="KW-1133">Transmembrane helix</keyword>
<evidence type="ECO:0000256" key="1">
    <source>
        <dbReference type="ARBA" id="ARBA00004141"/>
    </source>
</evidence>
<feature type="region of interest" description="Disordered" evidence="3">
    <location>
        <begin position="425"/>
        <end position="502"/>
    </location>
</feature>
<feature type="transmembrane region" description="Helical" evidence="4">
    <location>
        <begin position="192"/>
        <end position="214"/>
    </location>
</feature>
<evidence type="ECO:0000256" key="3">
    <source>
        <dbReference type="SAM" id="MobiDB-lite"/>
    </source>
</evidence>
<feature type="compositionally biased region" description="Polar residues" evidence="3">
    <location>
        <begin position="44"/>
        <end position="62"/>
    </location>
</feature>
<dbReference type="EMBL" id="LXJU01000084">
    <property type="protein sequence ID" value="OGE46950.1"/>
    <property type="molecule type" value="Genomic_DNA"/>
</dbReference>
<feature type="transmembrane region" description="Helical" evidence="4">
    <location>
        <begin position="359"/>
        <end position="379"/>
    </location>
</feature>
<feature type="transmembrane region" description="Helical" evidence="4">
    <location>
        <begin position="221"/>
        <end position="243"/>
    </location>
</feature>
<feature type="transmembrane region" description="Helical" evidence="4">
    <location>
        <begin position="100"/>
        <end position="121"/>
    </location>
</feature>
<proteinExistence type="inferred from homology"/>
<dbReference type="InterPro" id="IPR050327">
    <property type="entry name" value="Proton-linked_MCT"/>
</dbReference>
<evidence type="ECO:0000313" key="6">
    <source>
        <dbReference type="Proteomes" id="UP000177622"/>
    </source>
</evidence>
<comment type="caution">
    <text evidence="5">The sequence shown here is derived from an EMBL/GenBank/DDBJ whole genome shotgun (WGS) entry which is preliminary data.</text>
</comment>
<dbReference type="InterPro" id="IPR011701">
    <property type="entry name" value="MFS"/>
</dbReference>